<evidence type="ECO:0000313" key="1">
    <source>
        <dbReference type="EMBL" id="VFK41947.1"/>
    </source>
</evidence>
<gene>
    <name evidence="1" type="ORF">BECKTC1821E_GA0114239_101542</name>
</gene>
<organism evidence="1">
    <name type="scientific">Candidatus Kentrum sp. TC</name>
    <dbReference type="NCBI Taxonomy" id="2126339"/>
    <lineage>
        <taxon>Bacteria</taxon>
        <taxon>Pseudomonadati</taxon>
        <taxon>Pseudomonadota</taxon>
        <taxon>Gammaproteobacteria</taxon>
        <taxon>Candidatus Kentrum</taxon>
    </lineage>
</organism>
<proteinExistence type="predicted"/>
<protein>
    <submittedName>
        <fullName evidence="1">Uncharacterized protein</fullName>
    </submittedName>
</protein>
<dbReference type="EMBL" id="CAADFT010000015">
    <property type="protein sequence ID" value="VFK41947.1"/>
    <property type="molecule type" value="Genomic_DNA"/>
</dbReference>
<name>A0A450YK76_9GAMM</name>
<sequence length="194" mass="22237">MDNIVVERLWRSVKHEEVYLGDCQSVGGLKAALKSTSPSITPSGPKCMMLAATLCWQRSHGGLCSERFAGNSRPIRVPWGIYVMVPCLWTCGRVLWIGLRPSGRVDSPWTTLRIAHCLPTLSGLSPTGSTALQQQIFIFYFSGDCLDEGGHYSYFSDTYTLILRNRDLFTRLDQWIRLRLRCMKYKRKWRINNR</sequence>
<reference evidence="1" key="1">
    <citation type="submission" date="2019-02" db="EMBL/GenBank/DDBJ databases">
        <authorList>
            <person name="Gruber-Vodicka R. H."/>
            <person name="Seah K. B. B."/>
        </authorList>
    </citation>
    <scope>NUCLEOTIDE SEQUENCE</scope>
    <source>
        <strain evidence="1">BECK_BZ125</strain>
    </source>
</reference>
<dbReference type="AlphaFoldDB" id="A0A450YK76"/>
<accession>A0A450YK76</accession>